<reference evidence="1" key="1">
    <citation type="journal article" date="2022" name="bioRxiv">
        <title>Population genetic analysis of Ophidiomyces ophidiicola, the causative agent of snake fungal disease, indicates recent introductions to the USA.</title>
        <authorList>
            <person name="Ladner J.T."/>
            <person name="Palmer J.M."/>
            <person name="Ettinger C.L."/>
            <person name="Stajich J.E."/>
            <person name="Farrell T.M."/>
            <person name="Glorioso B.M."/>
            <person name="Lawson B."/>
            <person name="Price S.J."/>
            <person name="Stengle A.G."/>
            <person name="Grear D.A."/>
            <person name="Lorch J.M."/>
        </authorList>
    </citation>
    <scope>NUCLEOTIDE SEQUENCE</scope>
    <source>
        <strain evidence="1">NWHC 24266-5</strain>
    </source>
</reference>
<evidence type="ECO:0000313" key="1">
    <source>
        <dbReference type="EMBL" id="KAI2384803.1"/>
    </source>
</evidence>
<gene>
    <name evidence="1" type="ORF">LOY88_004435</name>
</gene>
<dbReference type="EMBL" id="JALBCA010000067">
    <property type="protein sequence ID" value="KAI2384803.1"/>
    <property type="molecule type" value="Genomic_DNA"/>
</dbReference>
<organism evidence="1">
    <name type="scientific">Ophidiomyces ophidiicola</name>
    <dbReference type="NCBI Taxonomy" id="1387563"/>
    <lineage>
        <taxon>Eukaryota</taxon>
        <taxon>Fungi</taxon>
        <taxon>Dikarya</taxon>
        <taxon>Ascomycota</taxon>
        <taxon>Pezizomycotina</taxon>
        <taxon>Eurotiomycetes</taxon>
        <taxon>Eurotiomycetidae</taxon>
        <taxon>Onygenales</taxon>
        <taxon>Onygenaceae</taxon>
        <taxon>Ophidiomyces</taxon>
    </lineage>
</organism>
<name>A0ACB8UTW4_9EURO</name>
<comment type="caution">
    <text evidence="1">The sequence shown here is derived from an EMBL/GenBank/DDBJ whole genome shotgun (WGS) entry which is preliminary data.</text>
</comment>
<accession>A0ACB8UTW4</accession>
<protein>
    <submittedName>
        <fullName evidence="1">Uncharacterized protein</fullName>
    </submittedName>
</protein>
<proteinExistence type="predicted"/>
<sequence length="219" mass="25431">MRVASPDDFDQTTSFKNTPHVSPTMLAGLASRPFRSPAPSDRDVPDQCIHHPRSGCHSFLQFCREEKDLNDFLCWSATDGDEHWAEAADSRPVTPDSDMQQQIQGWRDDAIHRVNRETETRSRWTRIMKQRRKERKIILQQMAKQSGHIGRREQQEDVEDIKWCIQRLCERRLGEPMEEGRPTRHLRLRLAVQIDEAAALEGLVENMDSPTKYSIAIDI</sequence>